<evidence type="ECO:0000259" key="1">
    <source>
        <dbReference type="Pfam" id="PF07727"/>
    </source>
</evidence>
<keyword evidence="3" id="KW-1185">Reference proteome</keyword>
<accession>A0A9Q3H2A3</accession>
<sequence>MGATKHNWLVHSFDFTAAYLNALIEMEVWIKLPDKMNIPAKMGCCLKKALYGTKQAGRCWWEHLRGRLKALGFLKSAFDNSIYFNIKTNSITWIHIDDGIIIAQTIKELDNLKQGLKNNFMIKWKDGVESMIGMEVQHQEVGFTLNQKRLIKSIVVEHWDGKKTNTTPLPAKRKVSTLTQDEMIINQKFFLSIVGSLSYIANGTRPDISFVVNLLAQHAQAPGHQHLLGYLQHTQGRGLKLFPNNEDIMVSSDASWGGEFSRLTHGYLMTVHGCAISWSSKRLTTVASSPSHTEYMALSLESRQGMWLKRLIKDVFGNDMRLLLLCNNESAIRISKDSASKKRTRQLDRDFYIVNKMLYNKEAELDWVFIQDMKANGIQPNVFESITSPMHMLNARTIYQAIRSHFNKLSWSSIVHNARVLFNTSNHMDDINAFSLSFYEAITAIENQIGPLDGEKLATLSIFFAVPQLQDHITAALNT</sequence>
<dbReference type="Pfam" id="PF07727">
    <property type="entry name" value="RVT_2"/>
    <property type="match status" value="1"/>
</dbReference>
<dbReference type="PANTHER" id="PTHR11439">
    <property type="entry name" value="GAG-POL-RELATED RETROTRANSPOSON"/>
    <property type="match status" value="1"/>
</dbReference>
<dbReference type="EMBL" id="AVOT02009963">
    <property type="protein sequence ID" value="MBW0489203.1"/>
    <property type="molecule type" value="Genomic_DNA"/>
</dbReference>
<protein>
    <recommendedName>
        <fullName evidence="1">Reverse transcriptase Ty1/copia-type domain-containing protein</fullName>
    </recommendedName>
</protein>
<dbReference type="InterPro" id="IPR013103">
    <property type="entry name" value="RVT_2"/>
</dbReference>
<evidence type="ECO:0000313" key="2">
    <source>
        <dbReference type="EMBL" id="MBW0489203.1"/>
    </source>
</evidence>
<proteinExistence type="predicted"/>
<evidence type="ECO:0000313" key="3">
    <source>
        <dbReference type="Proteomes" id="UP000765509"/>
    </source>
</evidence>
<dbReference type="AlphaFoldDB" id="A0A9Q3H2A3"/>
<dbReference type="Proteomes" id="UP000765509">
    <property type="component" value="Unassembled WGS sequence"/>
</dbReference>
<reference evidence="2" key="1">
    <citation type="submission" date="2021-03" db="EMBL/GenBank/DDBJ databases">
        <title>Draft genome sequence of rust myrtle Austropuccinia psidii MF-1, a brazilian biotype.</title>
        <authorList>
            <person name="Quecine M.C."/>
            <person name="Pachon D.M.R."/>
            <person name="Bonatelli M.L."/>
            <person name="Correr F.H."/>
            <person name="Franceschini L.M."/>
            <person name="Leite T.F."/>
            <person name="Margarido G.R.A."/>
            <person name="Almeida C.A."/>
            <person name="Ferrarezi J.A."/>
            <person name="Labate C.A."/>
        </authorList>
    </citation>
    <scope>NUCLEOTIDE SEQUENCE</scope>
    <source>
        <strain evidence="2">MF-1</strain>
    </source>
</reference>
<gene>
    <name evidence="2" type="ORF">O181_028918</name>
</gene>
<feature type="domain" description="Reverse transcriptase Ty1/copia-type" evidence="1">
    <location>
        <begin position="3"/>
        <end position="157"/>
    </location>
</feature>
<dbReference type="CDD" id="cd09272">
    <property type="entry name" value="RNase_HI_RT_Ty1"/>
    <property type="match status" value="1"/>
</dbReference>
<dbReference type="OrthoDB" id="2791290at2759"/>
<comment type="caution">
    <text evidence="2">The sequence shown here is derived from an EMBL/GenBank/DDBJ whole genome shotgun (WGS) entry which is preliminary data.</text>
</comment>
<organism evidence="2 3">
    <name type="scientific">Austropuccinia psidii MF-1</name>
    <dbReference type="NCBI Taxonomy" id="1389203"/>
    <lineage>
        <taxon>Eukaryota</taxon>
        <taxon>Fungi</taxon>
        <taxon>Dikarya</taxon>
        <taxon>Basidiomycota</taxon>
        <taxon>Pucciniomycotina</taxon>
        <taxon>Pucciniomycetes</taxon>
        <taxon>Pucciniales</taxon>
        <taxon>Sphaerophragmiaceae</taxon>
        <taxon>Austropuccinia</taxon>
    </lineage>
</organism>
<dbReference type="PANTHER" id="PTHR11439:SF467">
    <property type="entry name" value="INTEGRASE CATALYTIC DOMAIN-CONTAINING PROTEIN"/>
    <property type="match status" value="1"/>
</dbReference>
<name>A0A9Q3H2A3_9BASI</name>